<dbReference type="SUPFAM" id="SSF51206">
    <property type="entry name" value="cAMP-binding domain-like"/>
    <property type="match status" value="1"/>
</dbReference>
<dbReference type="EMBL" id="BDSP01000199">
    <property type="protein sequence ID" value="GAX23254.1"/>
    <property type="molecule type" value="Genomic_DNA"/>
</dbReference>
<feature type="domain" description="CNNM transmembrane" evidence="11">
    <location>
        <begin position="82"/>
        <end position="261"/>
    </location>
</feature>
<dbReference type="OrthoDB" id="5353557at2759"/>
<feature type="transmembrane region" description="Helical" evidence="8">
    <location>
        <begin position="86"/>
        <end position="113"/>
    </location>
</feature>
<keyword evidence="3" id="KW-0677">Repeat</keyword>
<dbReference type="PANTHER" id="PTHR12064">
    <property type="entry name" value="METAL TRANSPORTER CNNM"/>
    <property type="match status" value="1"/>
</dbReference>
<dbReference type="SUPFAM" id="SSF54631">
    <property type="entry name" value="CBS-domain pair"/>
    <property type="match status" value="1"/>
</dbReference>
<name>A0A1Z5KAI0_FISSO</name>
<evidence type="ECO:0000256" key="7">
    <source>
        <dbReference type="PROSITE-ProRule" id="PRU01193"/>
    </source>
</evidence>
<feature type="transmembrane region" description="Helical" evidence="8">
    <location>
        <begin position="172"/>
        <end position="189"/>
    </location>
</feature>
<dbReference type="CDD" id="cd04590">
    <property type="entry name" value="CBS_pair_CorC_HlyC_assoc"/>
    <property type="match status" value="1"/>
</dbReference>
<dbReference type="PANTHER" id="PTHR12064:SF94">
    <property type="entry name" value="UNEXTENDED PROTEIN"/>
    <property type="match status" value="1"/>
</dbReference>
<feature type="domain" description="CBS" evidence="10">
    <location>
        <begin position="280"/>
        <end position="340"/>
    </location>
</feature>
<feature type="transmembrane region" description="Helical" evidence="8">
    <location>
        <begin position="144"/>
        <end position="166"/>
    </location>
</feature>
<evidence type="ECO:0000256" key="1">
    <source>
        <dbReference type="ARBA" id="ARBA00004141"/>
    </source>
</evidence>
<sequence>MTTQQKRTKQNDINCRLVLVTLLAVALPTILVSFFGSRTNQTETSASRHLRVTRLLQVTEETCTESCCQQYQQECPSGNPLNFLPLAIQIILIVVLLSMSALFSGLTLGLMSLDITGLEIVMSGEDRQNAEYAKKIYPVRQDGNLLLCTLLLGNVAVNTLLSILLADKAGGIVGFISSTFLIVIFGEIAPQAICSRHGLKIGSFTVPLVRVIMFIMYPVTKPLALSLDLALGAELATIYSSSEIRKMLEIHVNENALDKETANTMTGALLFKNIPVKQVMTPIANTFMLSVDEKLNFQTISNIFKTGYSRIPIYEVNRNNVIGLLLVKDLIFVDPEDDTRVSDVVNIFGRSLNTVWPDDKLGDVLRELKTGRSHMALVRDVNNEDGDQDPFYEVKGIITLEDIIEEILGDEIVDETDAFVDGTHTELVTRTDGFEWARLRLLDSKLLDERLSVEETRAITAHLQRNHFSTWELLSDRQAELLVSGSQVITLPEVVREIGQPLPRDLLYTKGEETDVCTLLLSGKVTVFVGEENFRTDLGSWSVLGIGALTNPNYKADFDAFVSSGPCRCLRITRARFNAAVDASAAEEQVALQDAPDAP</sequence>
<dbReference type="InParanoid" id="A0A1Z5KAI0"/>
<organism evidence="12 13">
    <name type="scientific">Fistulifera solaris</name>
    <name type="common">Oleaginous diatom</name>
    <dbReference type="NCBI Taxonomy" id="1519565"/>
    <lineage>
        <taxon>Eukaryota</taxon>
        <taxon>Sar</taxon>
        <taxon>Stramenopiles</taxon>
        <taxon>Ochrophyta</taxon>
        <taxon>Bacillariophyta</taxon>
        <taxon>Bacillariophyceae</taxon>
        <taxon>Bacillariophycidae</taxon>
        <taxon>Naviculales</taxon>
        <taxon>Naviculaceae</taxon>
        <taxon>Fistulifera</taxon>
    </lineage>
</organism>
<evidence type="ECO:0000259" key="10">
    <source>
        <dbReference type="PROSITE" id="PS51371"/>
    </source>
</evidence>
<reference evidence="12 13" key="1">
    <citation type="journal article" date="2015" name="Plant Cell">
        <title>Oil accumulation by the oleaginous diatom Fistulifera solaris as revealed by the genome and transcriptome.</title>
        <authorList>
            <person name="Tanaka T."/>
            <person name="Maeda Y."/>
            <person name="Veluchamy A."/>
            <person name="Tanaka M."/>
            <person name="Abida H."/>
            <person name="Marechal E."/>
            <person name="Bowler C."/>
            <person name="Muto M."/>
            <person name="Sunaga Y."/>
            <person name="Tanaka M."/>
            <person name="Yoshino T."/>
            <person name="Taniguchi T."/>
            <person name="Fukuda Y."/>
            <person name="Nemoto M."/>
            <person name="Matsumoto M."/>
            <person name="Wong P.S."/>
            <person name="Aburatani S."/>
            <person name="Fujibuchi W."/>
        </authorList>
    </citation>
    <scope>NUCLEOTIDE SEQUENCE [LARGE SCALE GENOMIC DNA]</scope>
    <source>
        <strain evidence="12 13">JPCC DA0580</strain>
    </source>
</reference>
<dbReference type="InterPro" id="IPR014710">
    <property type="entry name" value="RmlC-like_jellyroll"/>
</dbReference>
<protein>
    <submittedName>
        <fullName evidence="12">Metal transporter CNNM</fullName>
    </submittedName>
</protein>
<dbReference type="Pfam" id="PF01595">
    <property type="entry name" value="CNNM"/>
    <property type="match status" value="1"/>
</dbReference>
<evidence type="ECO:0000259" key="11">
    <source>
        <dbReference type="PROSITE" id="PS51846"/>
    </source>
</evidence>
<evidence type="ECO:0000313" key="13">
    <source>
        <dbReference type="Proteomes" id="UP000198406"/>
    </source>
</evidence>
<dbReference type="PROSITE" id="PS51846">
    <property type="entry name" value="CNNM"/>
    <property type="match status" value="1"/>
</dbReference>
<dbReference type="FunFam" id="3.10.580.10:FF:000006">
    <property type="entry name" value="DUF21 and CBS domain protein"/>
    <property type="match status" value="1"/>
</dbReference>
<keyword evidence="2 7" id="KW-0812">Transmembrane</keyword>
<dbReference type="InterPro" id="IPR002550">
    <property type="entry name" value="CNNM"/>
</dbReference>
<dbReference type="InterPro" id="IPR018490">
    <property type="entry name" value="cNMP-bd_dom_sf"/>
</dbReference>
<feature type="domain" description="CBS" evidence="10">
    <location>
        <begin position="348"/>
        <end position="415"/>
    </location>
</feature>
<keyword evidence="4 7" id="KW-1133">Transmembrane helix</keyword>
<dbReference type="AlphaFoldDB" id="A0A1Z5KAI0"/>
<accession>A0A1Z5KAI0</accession>
<proteinExistence type="predicted"/>
<dbReference type="Gene3D" id="3.10.580.10">
    <property type="entry name" value="CBS-domain"/>
    <property type="match status" value="1"/>
</dbReference>
<dbReference type="Proteomes" id="UP000198406">
    <property type="component" value="Unassembled WGS sequence"/>
</dbReference>
<keyword evidence="5 7" id="KW-0472">Membrane</keyword>
<comment type="subcellular location">
    <subcellularLocation>
        <location evidence="1">Membrane</location>
        <topology evidence="1">Multi-pass membrane protein</topology>
    </subcellularLocation>
</comment>
<evidence type="ECO:0000256" key="2">
    <source>
        <dbReference type="ARBA" id="ARBA00022692"/>
    </source>
</evidence>
<evidence type="ECO:0000313" key="12">
    <source>
        <dbReference type="EMBL" id="GAX23254.1"/>
    </source>
</evidence>
<dbReference type="InterPro" id="IPR000644">
    <property type="entry name" value="CBS_dom"/>
</dbReference>
<dbReference type="PROSITE" id="PS50042">
    <property type="entry name" value="CNMP_BINDING_3"/>
    <property type="match status" value="1"/>
</dbReference>
<dbReference type="InterPro" id="IPR046342">
    <property type="entry name" value="CBS_dom_sf"/>
</dbReference>
<dbReference type="Pfam" id="PF00571">
    <property type="entry name" value="CBS"/>
    <property type="match status" value="2"/>
</dbReference>
<evidence type="ECO:0000256" key="5">
    <source>
        <dbReference type="ARBA" id="ARBA00023136"/>
    </source>
</evidence>
<evidence type="ECO:0000256" key="6">
    <source>
        <dbReference type="PROSITE-ProRule" id="PRU00703"/>
    </source>
</evidence>
<dbReference type="GO" id="GO:0010960">
    <property type="term" value="P:magnesium ion homeostasis"/>
    <property type="evidence" value="ECO:0007669"/>
    <property type="project" value="InterPro"/>
</dbReference>
<dbReference type="Pfam" id="PF25562">
    <property type="entry name" value="CNBH_CNNM2_C"/>
    <property type="match status" value="1"/>
</dbReference>
<dbReference type="InterPro" id="IPR045095">
    <property type="entry name" value="ACDP"/>
</dbReference>
<dbReference type="Gene3D" id="2.60.120.10">
    <property type="entry name" value="Jelly Rolls"/>
    <property type="match status" value="1"/>
</dbReference>
<evidence type="ECO:0000259" key="9">
    <source>
        <dbReference type="PROSITE" id="PS50042"/>
    </source>
</evidence>
<feature type="domain" description="Cyclic nucleotide-binding" evidence="9">
    <location>
        <begin position="503"/>
        <end position="578"/>
    </location>
</feature>
<comment type="caution">
    <text evidence="12">The sequence shown here is derived from an EMBL/GenBank/DDBJ whole genome shotgun (WGS) entry which is preliminary data.</text>
</comment>
<dbReference type="InterPro" id="IPR000595">
    <property type="entry name" value="cNMP-bd_dom"/>
</dbReference>
<evidence type="ECO:0000256" key="3">
    <source>
        <dbReference type="ARBA" id="ARBA00022737"/>
    </source>
</evidence>
<keyword evidence="6" id="KW-0129">CBS domain</keyword>
<dbReference type="InterPro" id="IPR044751">
    <property type="entry name" value="Ion_transp-like_CBS"/>
</dbReference>
<evidence type="ECO:0000256" key="4">
    <source>
        <dbReference type="ARBA" id="ARBA00022989"/>
    </source>
</evidence>
<keyword evidence="13" id="KW-1185">Reference proteome</keyword>
<feature type="transmembrane region" description="Helical" evidence="8">
    <location>
        <begin position="201"/>
        <end position="219"/>
    </location>
</feature>
<evidence type="ECO:0000256" key="8">
    <source>
        <dbReference type="SAM" id="Phobius"/>
    </source>
</evidence>
<feature type="transmembrane region" description="Helical" evidence="8">
    <location>
        <begin position="15"/>
        <end position="35"/>
    </location>
</feature>
<dbReference type="GO" id="GO:0016020">
    <property type="term" value="C:membrane"/>
    <property type="evidence" value="ECO:0007669"/>
    <property type="project" value="UniProtKB-SubCell"/>
</dbReference>
<gene>
    <name evidence="12" type="ORF">FisN_21Hu061</name>
</gene>
<dbReference type="PROSITE" id="PS51371">
    <property type="entry name" value="CBS"/>
    <property type="match status" value="2"/>
</dbReference>